<dbReference type="RefSeq" id="WP_014026893.1">
    <property type="nucleotide sequence ID" value="NC_015931.1"/>
</dbReference>
<organism evidence="6 7">
    <name type="scientific">Pyrolobus fumarii (strain DSM 11204 / 1A)</name>
    <dbReference type="NCBI Taxonomy" id="694429"/>
    <lineage>
        <taxon>Archaea</taxon>
        <taxon>Thermoproteota</taxon>
        <taxon>Thermoprotei</taxon>
        <taxon>Desulfurococcales</taxon>
        <taxon>Pyrodictiaceae</taxon>
        <taxon>Pyrolobus</taxon>
    </lineage>
</organism>
<evidence type="ECO:0000256" key="4">
    <source>
        <dbReference type="PIRSR" id="PIRSR001338-1"/>
    </source>
</evidence>
<dbReference type="InterPro" id="IPR000031">
    <property type="entry name" value="PurE_dom"/>
</dbReference>
<protein>
    <recommendedName>
        <fullName evidence="3">N5-carboxyaminoimidazole ribonucleotide mutase</fullName>
        <shortName evidence="3">N5-CAIR mutase</shortName>
        <ecNumber evidence="3">5.4.99.18</ecNumber>
    </recommendedName>
    <alternativeName>
        <fullName evidence="3">5-(carboxyamino)imidazole ribonucleotide mutase</fullName>
    </alternativeName>
</protein>
<keyword evidence="7" id="KW-1185">Reference proteome</keyword>
<dbReference type="HAMAP" id="MF_01929">
    <property type="entry name" value="PurE_classI"/>
    <property type="match status" value="1"/>
</dbReference>
<comment type="pathway">
    <text evidence="3">Purine metabolism; IMP biosynthesis via de novo pathway; 5-amino-1-(5-phospho-D-ribosyl)imidazole-4-carboxylate from 5-amino-1-(5-phospho-D-ribosyl)imidazole (N5-CAIR route): step 2/2.</text>
</comment>
<accession>G0EGR8</accession>
<feature type="binding site" evidence="3 4">
    <location>
        <position position="16"/>
    </location>
    <ligand>
        <name>substrate</name>
    </ligand>
</feature>
<reference evidence="6 7" key="1">
    <citation type="journal article" date="2011" name="Stand. Genomic Sci.">
        <title>Complete genome sequence of the hyperthermophilic chemolithoautotroph Pyrolobus fumarii type strain (1A).</title>
        <authorList>
            <person name="Anderson I."/>
            <person name="Goker M."/>
            <person name="Nolan M."/>
            <person name="Lucas S."/>
            <person name="Hammon N."/>
            <person name="Deshpande S."/>
            <person name="Cheng J.F."/>
            <person name="Tapia R."/>
            <person name="Han C."/>
            <person name="Goodwin L."/>
            <person name="Pitluck S."/>
            <person name="Huntemann M."/>
            <person name="Liolios K."/>
            <person name="Ivanova N."/>
            <person name="Pagani I."/>
            <person name="Mavromatis K."/>
            <person name="Ovchinikova G."/>
            <person name="Pati A."/>
            <person name="Chen A."/>
            <person name="Palaniappan K."/>
            <person name="Land M."/>
            <person name="Hauser L."/>
            <person name="Brambilla E.M."/>
            <person name="Huber H."/>
            <person name="Yasawong M."/>
            <person name="Rohde M."/>
            <person name="Spring S."/>
            <person name="Abt B."/>
            <person name="Sikorski J."/>
            <person name="Wirth R."/>
            <person name="Detter J.C."/>
            <person name="Woyke T."/>
            <person name="Bristow J."/>
            <person name="Eisen J.A."/>
            <person name="Markowitz V."/>
            <person name="Hugenholtz P."/>
            <person name="Kyrpides N.C."/>
            <person name="Klenk H.P."/>
            <person name="Lapidus A."/>
        </authorList>
    </citation>
    <scope>NUCLEOTIDE SEQUENCE [LARGE SCALE GENOMIC DNA]</scope>
    <source>
        <strain evidence="7">DSM 11204 / 1A</strain>
    </source>
</reference>
<proteinExistence type="inferred from homology"/>
<dbReference type="NCBIfam" id="TIGR01162">
    <property type="entry name" value="purE"/>
    <property type="match status" value="1"/>
</dbReference>
<dbReference type="OrthoDB" id="9473at2157"/>
<dbReference type="PIRSF" id="PIRSF001338">
    <property type="entry name" value="AIR_carboxylase"/>
    <property type="match status" value="1"/>
</dbReference>
<keyword evidence="2 3" id="KW-0413">Isomerase</keyword>
<dbReference type="InterPro" id="IPR033747">
    <property type="entry name" value="PurE_ClassI"/>
</dbReference>
<dbReference type="SUPFAM" id="SSF52255">
    <property type="entry name" value="N5-CAIR mutase (phosphoribosylaminoimidazole carboxylase, PurE)"/>
    <property type="match status" value="1"/>
</dbReference>
<dbReference type="HOGENOM" id="CLU_094982_2_2_2"/>
<evidence type="ECO:0000313" key="7">
    <source>
        <dbReference type="Proteomes" id="UP000001037"/>
    </source>
</evidence>
<dbReference type="InterPro" id="IPR024694">
    <property type="entry name" value="PurE_prokaryotes"/>
</dbReference>
<comment type="function">
    <text evidence="3">Catalyzes the conversion of N5-carboxyaminoimidazole ribonucleotide (N5-CAIR) to 4-carboxy-5-aminoimidazole ribonucleotide (CAIR).</text>
</comment>
<dbReference type="InParanoid" id="G0EGR8"/>
<dbReference type="KEGG" id="pfm:Pyrfu_1358"/>
<evidence type="ECO:0000313" key="6">
    <source>
        <dbReference type="EMBL" id="AEM39216.1"/>
    </source>
</evidence>
<dbReference type="PANTHER" id="PTHR23046">
    <property type="entry name" value="PHOSPHORIBOSYLAMINOIMIDAZOLE CARBOXYLASE CATALYTIC SUBUNIT"/>
    <property type="match status" value="1"/>
</dbReference>
<evidence type="ECO:0000259" key="5">
    <source>
        <dbReference type="SMART" id="SM01001"/>
    </source>
</evidence>
<dbReference type="AlphaFoldDB" id="G0EGR8"/>
<dbReference type="GO" id="GO:0006189">
    <property type="term" value="P:'de novo' IMP biosynthetic process"/>
    <property type="evidence" value="ECO:0007669"/>
    <property type="project" value="UniProtKB-UniRule"/>
</dbReference>
<dbReference type="GO" id="GO:0016829">
    <property type="term" value="F:lyase activity"/>
    <property type="evidence" value="ECO:0007669"/>
    <property type="project" value="UniProtKB-KW"/>
</dbReference>
<feature type="binding site" evidence="3 4">
    <location>
        <position position="13"/>
    </location>
    <ligand>
        <name>substrate</name>
    </ligand>
</feature>
<dbReference type="EC" id="5.4.99.18" evidence="3"/>
<dbReference type="EMBL" id="CP002838">
    <property type="protein sequence ID" value="AEM39216.1"/>
    <property type="molecule type" value="Genomic_DNA"/>
</dbReference>
<comment type="catalytic activity">
    <reaction evidence="3">
        <text>5-carboxyamino-1-(5-phospho-D-ribosyl)imidazole + H(+) = 5-amino-1-(5-phospho-D-ribosyl)imidazole-4-carboxylate</text>
        <dbReference type="Rhea" id="RHEA:13193"/>
        <dbReference type="ChEBI" id="CHEBI:15378"/>
        <dbReference type="ChEBI" id="CHEBI:58730"/>
        <dbReference type="ChEBI" id="CHEBI:77657"/>
        <dbReference type="EC" id="5.4.99.18"/>
    </reaction>
</comment>
<feature type="binding site" evidence="3 4">
    <location>
        <position position="43"/>
    </location>
    <ligand>
        <name>substrate</name>
    </ligand>
</feature>
<dbReference type="Proteomes" id="UP000001037">
    <property type="component" value="Chromosome"/>
</dbReference>
<gene>
    <name evidence="3" type="primary">purE</name>
    <name evidence="6" type="ordered locus">Pyrfu_1358</name>
</gene>
<dbReference type="Pfam" id="PF00731">
    <property type="entry name" value="AIRC"/>
    <property type="match status" value="1"/>
</dbReference>
<dbReference type="STRING" id="694429.Pyrfu_1358"/>
<comment type="similarity">
    <text evidence="3">Belongs to the AIR carboxylase family. Class I subfamily.</text>
</comment>
<name>G0EGR8_PYRF1</name>
<dbReference type="Gene3D" id="3.40.50.1970">
    <property type="match status" value="1"/>
</dbReference>
<evidence type="ECO:0000256" key="1">
    <source>
        <dbReference type="ARBA" id="ARBA00022755"/>
    </source>
</evidence>
<keyword evidence="6" id="KW-0456">Lyase</keyword>
<evidence type="ECO:0000256" key="3">
    <source>
        <dbReference type="HAMAP-Rule" id="MF_01929"/>
    </source>
</evidence>
<sequence length="138" mass="14895">MPCKARVAVIIGSERDREYGEKAVKLLQEHGIEVVFRVLSAHRNPKELDRFIEENDESIDVYIAMAGLAAHLPGYIASRTQKPVIGVPLPAGPLNGIDALLSIVQMPRGVPVATVGIGNAENAAHLALRILRLAGRCE</sequence>
<dbReference type="GeneID" id="11138543"/>
<dbReference type="eggNOG" id="arCOG02464">
    <property type="taxonomic scope" value="Archaea"/>
</dbReference>
<dbReference type="FunCoup" id="G0EGR8">
    <property type="interactions" value="4"/>
</dbReference>
<keyword evidence="1 3" id="KW-0658">Purine biosynthesis</keyword>
<dbReference type="UniPathway" id="UPA00074">
    <property type="reaction ID" value="UER00943"/>
</dbReference>
<evidence type="ECO:0000256" key="2">
    <source>
        <dbReference type="ARBA" id="ARBA00023235"/>
    </source>
</evidence>
<dbReference type="SMART" id="SM01001">
    <property type="entry name" value="AIRC"/>
    <property type="match status" value="1"/>
</dbReference>
<dbReference type="GO" id="GO:0034023">
    <property type="term" value="F:5-(carboxyamino)imidazole ribonucleotide mutase activity"/>
    <property type="evidence" value="ECO:0007669"/>
    <property type="project" value="UniProtKB-UniRule"/>
</dbReference>
<dbReference type="PANTHER" id="PTHR23046:SF2">
    <property type="entry name" value="PHOSPHORIBOSYLAMINOIMIDAZOLE CARBOXYLASE"/>
    <property type="match status" value="1"/>
</dbReference>
<feature type="domain" description="PurE" evidence="5">
    <location>
        <begin position="5"/>
        <end position="137"/>
    </location>
</feature>